<organism evidence="2 3">
    <name type="scientific">Daphnia magna</name>
    <dbReference type="NCBI Taxonomy" id="35525"/>
    <lineage>
        <taxon>Eukaryota</taxon>
        <taxon>Metazoa</taxon>
        <taxon>Ecdysozoa</taxon>
        <taxon>Arthropoda</taxon>
        <taxon>Crustacea</taxon>
        <taxon>Branchiopoda</taxon>
        <taxon>Diplostraca</taxon>
        <taxon>Cladocera</taxon>
        <taxon>Anomopoda</taxon>
        <taxon>Daphniidae</taxon>
        <taxon>Daphnia</taxon>
    </lineage>
</organism>
<dbReference type="AlphaFoldDB" id="A0A164HXW6"/>
<reference evidence="2 3" key="1">
    <citation type="submission" date="2016-03" db="EMBL/GenBank/DDBJ databases">
        <title>EvidentialGene: Evidence-directed Construction of Genes on Genomes.</title>
        <authorList>
            <person name="Gilbert D.G."/>
            <person name="Choi J.-H."/>
            <person name="Mockaitis K."/>
            <person name="Colbourne J."/>
            <person name="Pfrender M."/>
        </authorList>
    </citation>
    <scope>NUCLEOTIDE SEQUENCE [LARGE SCALE GENOMIC DNA]</scope>
    <source>
        <strain evidence="2 3">Xinb3</strain>
        <tissue evidence="2">Complete organism</tissue>
    </source>
</reference>
<gene>
    <name evidence="2" type="ORF">APZ42_002945</name>
</gene>
<dbReference type="InterPro" id="IPR013961">
    <property type="entry name" value="RAI1"/>
</dbReference>
<dbReference type="EMBL" id="LRGB01008999">
    <property type="protein sequence ID" value="KZS00672.1"/>
    <property type="molecule type" value="Genomic_DNA"/>
</dbReference>
<name>A0A164HXW6_9CRUS</name>
<feature type="domain" description="RAI1-like" evidence="1">
    <location>
        <begin position="6"/>
        <end position="33"/>
    </location>
</feature>
<proteinExistence type="predicted"/>
<accession>A0A164HXW6</accession>
<sequence length="45" mass="5406">MNFCLRFKSMKWWAQSFIVGIPKIVVGYRDDDVRYLPMDFAEQFG</sequence>
<comment type="caution">
    <text evidence="2">The sequence shown here is derived from an EMBL/GenBank/DDBJ whole genome shotgun (WGS) entry which is preliminary data.</text>
</comment>
<protein>
    <submittedName>
        <fullName evidence="2">Dom3Z protein</fullName>
    </submittedName>
</protein>
<evidence type="ECO:0000313" key="2">
    <source>
        <dbReference type="EMBL" id="KZS00672.1"/>
    </source>
</evidence>
<evidence type="ECO:0000313" key="3">
    <source>
        <dbReference type="Proteomes" id="UP000076858"/>
    </source>
</evidence>
<dbReference type="Proteomes" id="UP000076858">
    <property type="component" value="Unassembled WGS sequence"/>
</dbReference>
<evidence type="ECO:0000259" key="1">
    <source>
        <dbReference type="Pfam" id="PF08652"/>
    </source>
</evidence>
<dbReference type="Pfam" id="PF08652">
    <property type="entry name" value="RAI1"/>
    <property type="match status" value="1"/>
</dbReference>
<keyword evidence="3" id="KW-1185">Reference proteome</keyword>